<evidence type="ECO:0000256" key="1">
    <source>
        <dbReference type="ARBA" id="ARBA00004370"/>
    </source>
</evidence>
<evidence type="ECO:0000259" key="8">
    <source>
        <dbReference type="Pfam" id="PF02225"/>
    </source>
</evidence>
<keyword evidence="3" id="KW-0479">Metal-binding</keyword>
<keyword evidence="10" id="KW-1185">Reference proteome</keyword>
<dbReference type="Pfam" id="PF02225">
    <property type="entry name" value="PA"/>
    <property type="match status" value="1"/>
</dbReference>
<evidence type="ECO:0000313" key="9">
    <source>
        <dbReference type="Ensembl" id="ENSACOP00000015653.1"/>
    </source>
</evidence>
<dbReference type="Ensembl" id="ENSACOT00000016211.1">
    <property type="protein sequence ID" value="ENSACOP00000015653.1"/>
    <property type="gene ID" value="ENSACOG00000010928.1"/>
</dbReference>
<dbReference type="GO" id="GO:0008270">
    <property type="term" value="F:zinc ion binding"/>
    <property type="evidence" value="ECO:0007669"/>
    <property type="project" value="UniProtKB-KW"/>
</dbReference>
<organism evidence="9 10">
    <name type="scientific">Amazona collaria</name>
    <name type="common">yellow-billed parrot</name>
    <dbReference type="NCBI Taxonomy" id="241587"/>
    <lineage>
        <taxon>Eukaryota</taxon>
        <taxon>Metazoa</taxon>
        <taxon>Chordata</taxon>
        <taxon>Craniata</taxon>
        <taxon>Vertebrata</taxon>
        <taxon>Euteleostomi</taxon>
        <taxon>Archelosauria</taxon>
        <taxon>Archosauria</taxon>
        <taxon>Dinosauria</taxon>
        <taxon>Saurischia</taxon>
        <taxon>Theropoda</taxon>
        <taxon>Coelurosauria</taxon>
        <taxon>Aves</taxon>
        <taxon>Neognathae</taxon>
        <taxon>Neoaves</taxon>
        <taxon>Telluraves</taxon>
        <taxon>Australaves</taxon>
        <taxon>Psittaciformes</taxon>
        <taxon>Psittacidae</taxon>
        <taxon>Amazona</taxon>
    </lineage>
</organism>
<keyword evidence="6" id="KW-1133">Transmembrane helix</keyword>
<evidence type="ECO:0000256" key="5">
    <source>
        <dbReference type="ARBA" id="ARBA00022833"/>
    </source>
</evidence>
<name>A0A8B9FWA9_9PSIT</name>
<dbReference type="Gene3D" id="3.50.30.30">
    <property type="match status" value="1"/>
</dbReference>
<feature type="domain" description="PA" evidence="8">
    <location>
        <begin position="58"/>
        <end position="117"/>
    </location>
</feature>
<evidence type="ECO:0000256" key="3">
    <source>
        <dbReference type="ARBA" id="ARBA00022723"/>
    </source>
</evidence>
<keyword evidence="5" id="KW-0862">Zinc</keyword>
<evidence type="ECO:0000256" key="2">
    <source>
        <dbReference type="ARBA" id="ARBA00022692"/>
    </source>
</evidence>
<reference evidence="9" key="2">
    <citation type="submission" date="2025-09" db="UniProtKB">
        <authorList>
            <consortium name="Ensembl"/>
        </authorList>
    </citation>
    <scope>IDENTIFICATION</scope>
</reference>
<proteinExistence type="predicted"/>
<evidence type="ECO:0000256" key="7">
    <source>
        <dbReference type="ARBA" id="ARBA00023136"/>
    </source>
</evidence>
<dbReference type="InterPro" id="IPR003137">
    <property type="entry name" value="PA_domain"/>
</dbReference>
<evidence type="ECO:0000256" key="6">
    <source>
        <dbReference type="ARBA" id="ARBA00022989"/>
    </source>
</evidence>
<reference evidence="9" key="1">
    <citation type="submission" date="2025-08" db="UniProtKB">
        <authorList>
            <consortium name="Ensembl"/>
        </authorList>
    </citation>
    <scope>IDENTIFICATION</scope>
</reference>
<keyword evidence="7" id="KW-0472">Membrane</keyword>
<dbReference type="AlphaFoldDB" id="A0A8B9FWA9"/>
<keyword evidence="4" id="KW-0863">Zinc-finger</keyword>
<comment type="subcellular location">
    <subcellularLocation>
        <location evidence="1">Membrane</location>
    </subcellularLocation>
</comment>
<evidence type="ECO:0000256" key="4">
    <source>
        <dbReference type="ARBA" id="ARBA00022771"/>
    </source>
</evidence>
<dbReference type="CDD" id="cd02123">
    <property type="entry name" value="PA_C_RZF_like"/>
    <property type="match status" value="1"/>
</dbReference>
<evidence type="ECO:0000313" key="10">
    <source>
        <dbReference type="Proteomes" id="UP000694522"/>
    </source>
</evidence>
<sequence>MLSKLVHHPPSKTQVYHKIFAYVAYNDSSKCVAYKALPACFGPQLPAEELTRYLIRVVPPNACHAIENPPAPRQASKTHIALIEGYGCSFVRKVLHAQQAGYQTAIVHNVDSEELATMMADDEAIHEYLWAR</sequence>
<accession>A0A8B9FWA9</accession>
<dbReference type="GO" id="GO:0005737">
    <property type="term" value="C:cytoplasm"/>
    <property type="evidence" value="ECO:0007669"/>
    <property type="project" value="UniProtKB-ARBA"/>
</dbReference>
<dbReference type="GO" id="GO:0016020">
    <property type="term" value="C:membrane"/>
    <property type="evidence" value="ECO:0007669"/>
    <property type="project" value="UniProtKB-SubCell"/>
</dbReference>
<dbReference type="Proteomes" id="UP000694522">
    <property type="component" value="Unplaced"/>
</dbReference>
<dbReference type="InterPro" id="IPR044744">
    <property type="entry name" value="ZNRF4/RNF13/RNF167_PA"/>
</dbReference>
<protein>
    <recommendedName>
        <fullName evidence="8">PA domain-containing protein</fullName>
    </recommendedName>
</protein>
<keyword evidence="2" id="KW-0812">Transmembrane</keyword>